<dbReference type="AlphaFoldDB" id="A0ABD6FIA1"/>
<dbReference type="InterPro" id="IPR037294">
    <property type="entry name" value="ABC_BtuC-like"/>
</dbReference>
<feature type="transmembrane region" description="Helical" evidence="8">
    <location>
        <begin position="167"/>
        <end position="186"/>
    </location>
</feature>
<keyword evidence="4" id="KW-1003">Cell membrane</keyword>
<dbReference type="PANTHER" id="PTHR30472:SF1">
    <property type="entry name" value="FE(3+) DICITRATE TRANSPORT SYSTEM PERMEASE PROTEIN FECC-RELATED"/>
    <property type="match status" value="1"/>
</dbReference>
<dbReference type="GO" id="GO:0005886">
    <property type="term" value="C:plasma membrane"/>
    <property type="evidence" value="ECO:0007669"/>
    <property type="project" value="UniProtKB-SubCell"/>
</dbReference>
<comment type="similarity">
    <text evidence="2">Belongs to the binding-protein-dependent transport system permease family. FecCD subfamily.</text>
</comment>
<evidence type="ECO:0000256" key="1">
    <source>
        <dbReference type="ARBA" id="ARBA00004651"/>
    </source>
</evidence>
<reference evidence="9 10" key="1">
    <citation type="journal article" date="2021" name="BMC Genomics">
        <title>Genome-resolved metagenome and metatranscriptome analyses of thermophilic composting reveal key bacterial players and their metabolic interactions.</title>
        <authorList>
            <person name="Braga L.P.P."/>
            <person name="Pereira R.V."/>
            <person name="Martins L.F."/>
            <person name="Moura L.M.S."/>
            <person name="Sanchez F.B."/>
            <person name="Patane J.S.L."/>
            <person name="da Silva A.M."/>
            <person name="Setubal J.C."/>
        </authorList>
    </citation>
    <scope>NUCLEOTIDE SEQUENCE [LARGE SCALE GENOMIC DNA]</scope>
    <source>
        <strain evidence="9">ZC4RG45</strain>
    </source>
</reference>
<feature type="transmembrane region" description="Helical" evidence="8">
    <location>
        <begin position="108"/>
        <end position="129"/>
    </location>
</feature>
<name>A0ABD6FIA1_9PSEU</name>
<evidence type="ECO:0000313" key="10">
    <source>
        <dbReference type="Proteomes" id="UP000249324"/>
    </source>
</evidence>
<dbReference type="Gene3D" id="1.10.3470.10">
    <property type="entry name" value="ABC transporter involved in vitamin B12 uptake, BtuC"/>
    <property type="match status" value="1"/>
</dbReference>
<organism evidence="9 10">
    <name type="scientific">Thermocrispum agreste</name>
    <dbReference type="NCBI Taxonomy" id="37925"/>
    <lineage>
        <taxon>Bacteria</taxon>
        <taxon>Bacillati</taxon>
        <taxon>Actinomycetota</taxon>
        <taxon>Actinomycetes</taxon>
        <taxon>Pseudonocardiales</taxon>
        <taxon>Pseudonocardiaceae</taxon>
        <taxon>Thermocrispum</taxon>
    </lineage>
</organism>
<comment type="subcellular location">
    <subcellularLocation>
        <location evidence="1">Cell membrane</location>
        <topology evidence="1">Multi-pass membrane protein</topology>
    </subcellularLocation>
</comment>
<proteinExistence type="inferred from homology"/>
<evidence type="ECO:0000256" key="6">
    <source>
        <dbReference type="ARBA" id="ARBA00022989"/>
    </source>
</evidence>
<sequence length="352" mass="36633">MTADLLTAPASRARPARRSRRFRLATGLVLACAGLLCAVVLSVFLGARPIDLGVVLDALRHYDPAVDDHIVVRDLRIPRTLTGLAAGAALGLAGALTQALARNPLADPGLLGINQGAALGLVVAVAVAGTTHPLSVVWFAFVSASAAALLVFGIVVRGRGGADPVRLILAGMAVTYVLSGIVYAIVLQDYQTYQSYRSWVIGSLASPDPDQLAAMTPFLALGTALAVLLARPLNVLALGDETGHALGVRRARVRGLAGVVMVMLCGAATVLAGPIVFVGLVVPYLARMITGPDYRWLLPYSTVLAATLLLVADVVGRVIVRPSEVAVGVTMAFVGAPVLIAMIRRRGRLPRL</sequence>
<keyword evidence="5 8" id="KW-0812">Transmembrane</keyword>
<feature type="transmembrane region" description="Helical" evidence="8">
    <location>
        <begin position="297"/>
        <end position="319"/>
    </location>
</feature>
<feature type="transmembrane region" description="Helical" evidence="8">
    <location>
        <begin position="325"/>
        <end position="343"/>
    </location>
</feature>
<feature type="transmembrane region" description="Helical" evidence="8">
    <location>
        <begin position="81"/>
        <end position="101"/>
    </location>
</feature>
<dbReference type="SUPFAM" id="SSF81345">
    <property type="entry name" value="ABC transporter involved in vitamin B12 uptake, BtuC"/>
    <property type="match status" value="1"/>
</dbReference>
<dbReference type="CDD" id="cd06550">
    <property type="entry name" value="TM_ABC_iron-siderophores_like"/>
    <property type="match status" value="1"/>
</dbReference>
<keyword evidence="6 8" id="KW-1133">Transmembrane helix</keyword>
<dbReference type="InterPro" id="IPR000522">
    <property type="entry name" value="ABC_transptr_permease_BtuC"/>
</dbReference>
<evidence type="ECO:0000256" key="2">
    <source>
        <dbReference type="ARBA" id="ARBA00007935"/>
    </source>
</evidence>
<evidence type="ECO:0000256" key="3">
    <source>
        <dbReference type="ARBA" id="ARBA00022448"/>
    </source>
</evidence>
<dbReference type="Pfam" id="PF01032">
    <property type="entry name" value="FecCD"/>
    <property type="match status" value="1"/>
</dbReference>
<dbReference type="FunFam" id="1.10.3470.10:FF:000001">
    <property type="entry name" value="Vitamin B12 ABC transporter permease BtuC"/>
    <property type="match status" value="1"/>
</dbReference>
<dbReference type="PANTHER" id="PTHR30472">
    <property type="entry name" value="FERRIC ENTEROBACTIN TRANSPORT SYSTEM PERMEASE PROTEIN"/>
    <property type="match status" value="1"/>
</dbReference>
<evidence type="ECO:0000256" key="4">
    <source>
        <dbReference type="ARBA" id="ARBA00022475"/>
    </source>
</evidence>
<feature type="transmembrane region" description="Helical" evidence="8">
    <location>
        <begin position="24"/>
        <end position="47"/>
    </location>
</feature>
<protein>
    <submittedName>
        <fullName evidence="9">Iron ABC transporter permease</fullName>
    </submittedName>
</protein>
<evidence type="ECO:0000313" key="9">
    <source>
        <dbReference type="EMBL" id="MFO7193632.1"/>
    </source>
</evidence>
<keyword evidence="3" id="KW-0813">Transport</keyword>
<comment type="caution">
    <text evidence="9">The sequence shown here is derived from an EMBL/GenBank/DDBJ whole genome shotgun (WGS) entry which is preliminary data.</text>
</comment>
<evidence type="ECO:0000256" key="5">
    <source>
        <dbReference type="ARBA" id="ARBA00022692"/>
    </source>
</evidence>
<dbReference type="Proteomes" id="UP000249324">
    <property type="component" value="Unassembled WGS sequence"/>
</dbReference>
<dbReference type="EMBL" id="QGUI02000245">
    <property type="protein sequence ID" value="MFO7193632.1"/>
    <property type="molecule type" value="Genomic_DNA"/>
</dbReference>
<keyword evidence="7 8" id="KW-0472">Membrane</keyword>
<evidence type="ECO:0000256" key="7">
    <source>
        <dbReference type="ARBA" id="ARBA00023136"/>
    </source>
</evidence>
<feature type="transmembrane region" description="Helical" evidence="8">
    <location>
        <begin position="256"/>
        <end position="285"/>
    </location>
</feature>
<gene>
    <name evidence="9" type="ORF">DIU77_015430</name>
</gene>
<feature type="transmembrane region" description="Helical" evidence="8">
    <location>
        <begin position="135"/>
        <end position="155"/>
    </location>
</feature>
<evidence type="ECO:0000256" key="8">
    <source>
        <dbReference type="SAM" id="Phobius"/>
    </source>
</evidence>
<accession>A0ABD6FIA1</accession>